<dbReference type="GO" id="GO:0004521">
    <property type="term" value="F:RNA endonuclease activity"/>
    <property type="evidence" value="ECO:0007669"/>
    <property type="project" value="TreeGrafter"/>
</dbReference>
<name>A0A397S5Z0_9GLOM</name>
<evidence type="ECO:0000313" key="2">
    <source>
        <dbReference type="EMBL" id="RIA80912.1"/>
    </source>
</evidence>
<keyword evidence="1" id="KW-0175">Coiled coil</keyword>
<dbReference type="InterPro" id="IPR003477">
    <property type="entry name" value="PemK-like"/>
</dbReference>
<dbReference type="GO" id="GO:0006402">
    <property type="term" value="P:mRNA catabolic process"/>
    <property type="evidence" value="ECO:0007669"/>
    <property type="project" value="TreeGrafter"/>
</dbReference>
<dbReference type="PANTHER" id="PTHR33988">
    <property type="entry name" value="ENDORIBONUCLEASE MAZF-RELATED"/>
    <property type="match status" value="1"/>
</dbReference>
<dbReference type="PANTHER" id="PTHR33988:SF2">
    <property type="entry name" value="ENDORIBONUCLEASE MAZF"/>
    <property type="match status" value="1"/>
</dbReference>
<protein>
    <submittedName>
        <fullName evidence="2">Plasmid maintenance toxin/Cell growth inhibitor</fullName>
    </submittedName>
</protein>
<dbReference type="AlphaFoldDB" id="A0A397S5Z0"/>
<dbReference type="GO" id="GO:0016075">
    <property type="term" value="P:rRNA catabolic process"/>
    <property type="evidence" value="ECO:0007669"/>
    <property type="project" value="TreeGrafter"/>
</dbReference>
<evidence type="ECO:0000313" key="3">
    <source>
        <dbReference type="Proteomes" id="UP000265703"/>
    </source>
</evidence>
<dbReference type="Gene3D" id="2.30.30.110">
    <property type="match status" value="1"/>
</dbReference>
<proteinExistence type="predicted"/>
<dbReference type="Proteomes" id="UP000265703">
    <property type="component" value="Unassembled WGS sequence"/>
</dbReference>
<dbReference type="EMBL" id="QKYT01000875">
    <property type="protein sequence ID" value="RIA80912.1"/>
    <property type="molecule type" value="Genomic_DNA"/>
</dbReference>
<evidence type="ECO:0000256" key="1">
    <source>
        <dbReference type="SAM" id="Coils"/>
    </source>
</evidence>
<dbReference type="Pfam" id="PF02452">
    <property type="entry name" value="PemK_toxin"/>
    <property type="match status" value="1"/>
</dbReference>
<feature type="coiled-coil region" evidence="1">
    <location>
        <begin position="40"/>
        <end position="90"/>
    </location>
</feature>
<dbReference type="InterPro" id="IPR011067">
    <property type="entry name" value="Plasmid_toxin/cell-grow_inhib"/>
</dbReference>
<keyword evidence="3" id="KW-1185">Reference proteome</keyword>
<dbReference type="SUPFAM" id="SSF50118">
    <property type="entry name" value="Cell growth inhibitor/plasmid maintenance toxic component"/>
    <property type="match status" value="1"/>
</dbReference>
<dbReference type="OrthoDB" id="2422856at2759"/>
<comment type="caution">
    <text evidence="2">The sequence shown here is derived from an EMBL/GenBank/DDBJ whole genome shotgun (WGS) entry which is preliminary data.</text>
</comment>
<reference evidence="2 3" key="1">
    <citation type="submission" date="2018-06" db="EMBL/GenBank/DDBJ databases">
        <title>Comparative genomics reveals the genomic features of Rhizophagus irregularis, R. cerebriforme, R. diaphanum and Gigaspora rosea, and their symbiotic lifestyle signature.</title>
        <authorList>
            <person name="Morin E."/>
            <person name="San Clemente H."/>
            <person name="Chen E.C.H."/>
            <person name="De La Providencia I."/>
            <person name="Hainaut M."/>
            <person name="Kuo A."/>
            <person name="Kohler A."/>
            <person name="Murat C."/>
            <person name="Tang N."/>
            <person name="Roy S."/>
            <person name="Loubradou J."/>
            <person name="Henrissat B."/>
            <person name="Grigoriev I.V."/>
            <person name="Corradi N."/>
            <person name="Roux C."/>
            <person name="Martin F.M."/>
        </authorList>
    </citation>
    <scope>NUCLEOTIDE SEQUENCE [LARGE SCALE GENOMIC DNA]</scope>
    <source>
        <strain evidence="2 3">DAOM 227022</strain>
    </source>
</reference>
<sequence length="201" mass="23257">MKLIYIKPTITPKDYSIVREILKKERGEKLAPFIYKLSKLDSLEKYLNKENINYEVYQKEIPPLFFNKNNKKISTKNKSKEQELKKAYQDFAKNQKLKKELSGKEIGKIRPALIISNNAQNEFDDQIIVAPLTSEPKEVSKERPFTVLIKVGKGNGLEKNSKILLNRVQTIDIEKRLRDYIGRASSEIVKKSQGALKIVFD</sequence>
<dbReference type="GO" id="GO:0003677">
    <property type="term" value="F:DNA binding"/>
    <property type="evidence" value="ECO:0007669"/>
    <property type="project" value="InterPro"/>
</dbReference>
<accession>A0A397S5Z0</accession>
<organism evidence="2 3">
    <name type="scientific">Glomus cerebriforme</name>
    <dbReference type="NCBI Taxonomy" id="658196"/>
    <lineage>
        <taxon>Eukaryota</taxon>
        <taxon>Fungi</taxon>
        <taxon>Fungi incertae sedis</taxon>
        <taxon>Mucoromycota</taxon>
        <taxon>Glomeromycotina</taxon>
        <taxon>Glomeromycetes</taxon>
        <taxon>Glomerales</taxon>
        <taxon>Glomeraceae</taxon>
        <taxon>Glomus</taxon>
    </lineage>
</organism>
<gene>
    <name evidence="2" type="ORF">C1645_744893</name>
</gene>